<dbReference type="InterPro" id="IPR039261">
    <property type="entry name" value="FNR_nucleotide-bd"/>
</dbReference>
<evidence type="ECO:0000256" key="1">
    <source>
        <dbReference type="PIRSR" id="PIRSR006816-2"/>
    </source>
</evidence>
<dbReference type="PRINTS" id="PR00371">
    <property type="entry name" value="FPNCR"/>
</dbReference>
<keyword evidence="1" id="KW-0001">2Fe-2S</keyword>
<feature type="domain" description="Oxidoreductase FAD/NAD(P)-binding" evidence="2">
    <location>
        <begin position="68"/>
        <end position="170"/>
    </location>
</feature>
<gene>
    <name evidence="4" type="ORF">B9J77_00220</name>
</gene>
<dbReference type="EMBL" id="NDHY01000001">
    <property type="protein sequence ID" value="RII01152.1"/>
    <property type="molecule type" value="Genomic_DNA"/>
</dbReference>
<sequence length="230" mass="25335">MLGILGKGESMISINSLANDDYLQFSVMKMGKVTSGLHECEVGDAATVRGPYGNGFPVDDWKGKDIILIGGGIGQAPLRPVINYVLNRRKQYGKLTLIYGARAVSDLCFRKELLELKKLKHLNVHLSIDKKEDGWKEFVGFVPDNLLKVHPSPKNAIAVTCGPPIMIKFVIANLLKLGFSDEQIFTTIENRMKCGIGKCGRCNVDNLYACKDGPVFSYAILKNLLNWSSG</sequence>
<dbReference type="PRINTS" id="PR00406">
    <property type="entry name" value="CYTB5RDTASE"/>
</dbReference>
<dbReference type="CDD" id="cd06221">
    <property type="entry name" value="sulfite_reductase_like"/>
    <property type="match status" value="1"/>
</dbReference>
<dbReference type="InterPro" id="IPR017938">
    <property type="entry name" value="Riboflavin_synthase-like_b-brl"/>
</dbReference>
<name>A0A399G0V8_UNCN2</name>
<feature type="binding site" evidence="1">
    <location>
        <position position="199"/>
    </location>
    <ligand>
        <name>[2Fe-2S] cluster</name>
        <dbReference type="ChEBI" id="CHEBI:190135"/>
    </ligand>
</feature>
<dbReference type="Gene3D" id="2.40.30.10">
    <property type="entry name" value="Translation factors"/>
    <property type="match status" value="1"/>
</dbReference>
<dbReference type="PANTHER" id="PTHR43513">
    <property type="entry name" value="DIHYDROOROTATE DEHYDROGENASE B (NAD(+)), ELECTRON TRANSFER SUBUNIT"/>
    <property type="match status" value="1"/>
</dbReference>
<dbReference type="InterPro" id="IPR001433">
    <property type="entry name" value="OxRdtase_FAD/NAD-bd"/>
</dbReference>
<reference evidence="4 5" key="1">
    <citation type="submission" date="2018-08" db="EMBL/GenBank/DDBJ databases">
        <title>Draft genome of candidate division NPL-UPA2 bacterium Unc8 that adapted to ultra-basic serpentinizing groundwater.</title>
        <authorList>
            <person name="Ishii S."/>
            <person name="Suzuki S."/>
            <person name="Nealson K.H."/>
        </authorList>
    </citation>
    <scope>NUCLEOTIDE SEQUENCE [LARGE SCALE GENOMIC DNA]</scope>
    <source>
        <strain evidence="4">Unc8</strain>
    </source>
</reference>
<dbReference type="InterPro" id="IPR050353">
    <property type="entry name" value="PyrK_electron_transfer"/>
</dbReference>
<dbReference type="GO" id="GO:0046872">
    <property type="term" value="F:metal ion binding"/>
    <property type="evidence" value="ECO:0007669"/>
    <property type="project" value="UniProtKB-KW"/>
</dbReference>
<comment type="caution">
    <text evidence="4">The sequence shown here is derived from an EMBL/GenBank/DDBJ whole genome shotgun (WGS) entry which is preliminary data.</text>
</comment>
<dbReference type="GO" id="GO:0051537">
    <property type="term" value="F:2 iron, 2 sulfur cluster binding"/>
    <property type="evidence" value="ECO:0007669"/>
    <property type="project" value="UniProtKB-KW"/>
</dbReference>
<dbReference type="PIRSF" id="PIRSF006816">
    <property type="entry name" value="Cyc3_hyd_g"/>
    <property type="match status" value="1"/>
</dbReference>
<dbReference type="InterPro" id="IPR001709">
    <property type="entry name" value="Flavoprot_Pyr_Nucl_cyt_Rdtase"/>
</dbReference>
<dbReference type="AlphaFoldDB" id="A0A399G0V8"/>
<dbReference type="InterPro" id="IPR012165">
    <property type="entry name" value="Cyt_c3_hydrogenase_gsu"/>
</dbReference>
<dbReference type="PANTHER" id="PTHR43513:SF1">
    <property type="entry name" value="ANAEROBIC SULFITE REDUCTASE SUBUNIT B"/>
    <property type="match status" value="1"/>
</dbReference>
<feature type="binding site" evidence="1">
    <location>
        <position position="210"/>
    </location>
    <ligand>
        <name>[2Fe-2S] cluster</name>
        <dbReference type="ChEBI" id="CHEBI:190135"/>
    </ligand>
</feature>
<dbReference type="Pfam" id="PF10418">
    <property type="entry name" value="DHODB_Fe-S_bind"/>
    <property type="match status" value="1"/>
</dbReference>
<organism evidence="4 5">
    <name type="scientific">candidate division NPL-UPA2 bacterium Unc8</name>
    <dbReference type="NCBI Taxonomy" id="1980939"/>
    <lineage>
        <taxon>Bacteria</taxon>
    </lineage>
</organism>
<keyword evidence="1" id="KW-0411">Iron-sulfur</keyword>
<proteinExistence type="predicted"/>
<protein>
    <submittedName>
        <fullName evidence="4">Heterodisulfide reductase subunit F</fullName>
    </submittedName>
</protein>
<dbReference type="GO" id="GO:0050660">
    <property type="term" value="F:flavin adenine dinucleotide binding"/>
    <property type="evidence" value="ECO:0007669"/>
    <property type="project" value="InterPro"/>
</dbReference>
<evidence type="ECO:0000259" key="2">
    <source>
        <dbReference type="Pfam" id="PF00175"/>
    </source>
</evidence>
<dbReference type="Proteomes" id="UP000266287">
    <property type="component" value="Unassembled WGS sequence"/>
</dbReference>
<feature type="binding site" evidence="1">
    <location>
        <position position="202"/>
    </location>
    <ligand>
        <name>[2Fe-2S] cluster</name>
        <dbReference type="ChEBI" id="CHEBI:190135"/>
    </ligand>
</feature>
<feature type="binding site" evidence="1">
    <location>
        <position position="194"/>
    </location>
    <ligand>
        <name>[2Fe-2S] cluster</name>
        <dbReference type="ChEBI" id="CHEBI:190135"/>
    </ligand>
</feature>
<comment type="cofactor">
    <cofactor evidence="1">
        <name>[2Fe-2S] cluster</name>
        <dbReference type="ChEBI" id="CHEBI:190135"/>
    </cofactor>
    <text evidence="1">Binds 1 [2Fe-2S] cluster per subunit.</text>
</comment>
<keyword evidence="1" id="KW-0408">Iron</keyword>
<keyword evidence="1" id="KW-0479">Metal-binding</keyword>
<dbReference type="GO" id="GO:0006221">
    <property type="term" value="P:pyrimidine nucleotide biosynthetic process"/>
    <property type="evidence" value="ECO:0007669"/>
    <property type="project" value="InterPro"/>
</dbReference>
<dbReference type="Pfam" id="PF00175">
    <property type="entry name" value="NAD_binding_1"/>
    <property type="match status" value="1"/>
</dbReference>
<evidence type="ECO:0000259" key="3">
    <source>
        <dbReference type="Pfam" id="PF10418"/>
    </source>
</evidence>
<dbReference type="SUPFAM" id="SSF52343">
    <property type="entry name" value="Ferredoxin reductase-like, C-terminal NADP-linked domain"/>
    <property type="match status" value="1"/>
</dbReference>
<dbReference type="GO" id="GO:0016491">
    <property type="term" value="F:oxidoreductase activity"/>
    <property type="evidence" value="ECO:0007669"/>
    <property type="project" value="InterPro"/>
</dbReference>
<evidence type="ECO:0000313" key="4">
    <source>
        <dbReference type="EMBL" id="RII01152.1"/>
    </source>
</evidence>
<evidence type="ECO:0000313" key="5">
    <source>
        <dbReference type="Proteomes" id="UP000266287"/>
    </source>
</evidence>
<dbReference type="InterPro" id="IPR019480">
    <property type="entry name" value="Dihydroorotate_DH_Fe-S-bd"/>
</dbReference>
<feature type="domain" description="Dihydroorotate dehydrogenase electron transfer subunit iron-sulphur cluster binding" evidence="3">
    <location>
        <begin position="189"/>
        <end position="219"/>
    </location>
</feature>
<dbReference type="SUPFAM" id="SSF63380">
    <property type="entry name" value="Riboflavin synthase domain-like"/>
    <property type="match status" value="1"/>
</dbReference>
<accession>A0A399G0V8</accession>
<dbReference type="Gene3D" id="3.40.50.80">
    <property type="entry name" value="Nucleotide-binding domain of ferredoxin-NADP reductase (FNR) module"/>
    <property type="match status" value="1"/>
</dbReference>